<proteinExistence type="predicted"/>
<evidence type="ECO:0000313" key="4">
    <source>
        <dbReference type="Proteomes" id="UP000479710"/>
    </source>
</evidence>
<evidence type="ECO:0000313" key="3">
    <source>
        <dbReference type="EMBL" id="KAF0931030.1"/>
    </source>
</evidence>
<dbReference type="PANTHER" id="PTHR11079:SF162">
    <property type="entry name" value="RIBOFLAVIN BIOSYNTHESIS PROTEIN PYRD, CHLOROPLASTIC"/>
    <property type="match status" value="1"/>
</dbReference>
<dbReference type="PROSITE" id="PS51747">
    <property type="entry name" value="CYT_DCMP_DEAMINASES_2"/>
    <property type="match status" value="1"/>
</dbReference>
<dbReference type="GO" id="GO:0008835">
    <property type="term" value="F:diaminohydroxyphosphoribosylaminopyrimidine deaminase activity"/>
    <property type="evidence" value="ECO:0007669"/>
    <property type="project" value="InterPro"/>
</dbReference>
<dbReference type="OrthoDB" id="252265at2759"/>
<dbReference type="UniPathway" id="UPA00275"/>
<dbReference type="NCBIfam" id="TIGR00326">
    <property type="entry name" value="eubact_ribD"/>
    <property type="match status" value="1"/>
</dbReference>
<dbReference type="CDD" id="cd01284">
    <property type="entry name" value="Riboflavin_deaminase-reductase"/>
    <property type="match status" value="1"/>
</dbReference>
<dbReference type="SUPFAM" id="SSF53927">
    <property type="entry name" value="Cytidine deaminase-like"/>
    <property type="match status" value="1"/>
</dbReference>
<organism evidence="3 4">
    <name type="scientific">Oryza meyeriana var. granulata</name>
    <dbReference type="NCBI Taxonomy" id="110450"/>
    <lineage>
        <taxon>Eukaryota</taxon>
        <taxon>Viridiplantae</taxon>
        <taxon>Streptophyta</taxon>
        <taxon>Embryophyta</taxon>
        <taxon>Tracheophyta</taxon>
        <taxon>Spermatophyta</taxon>
        <taxon>Magnoliopsida</taxon>
        <taxon>Liliopsida</taxon>
        <taxon>Poales</taxon>
        <taxon>Poaceae</taxon>
        <taxon>BOP clade</taxon>
        <taxon>Oryzoideae</taxon>
        <taxon>Oryzeae</taxon>
        <taxon>Oryzinae</taxon>
        <taxon>Oryza</taxon>
        <taxon>Oryza meyeriana</taxon>
    </lineage>
</organism>
<dbReference type="PANTHER" id="PTHR11079">
    <property type="entry name" value="CYTOSINE DEAMINASE FAMILY MEMBER"/>
    <property type="match status" value="1"/>
</dbReference>
<dbReference type="Gene3D" id="3.40.140.10">
    <property type="entry name" value="Cytidine Deaminase, domain 2"/>
    <property type="match status" value="1"/>
</dbReference>
<sequence>MASLLIPCPRSNPRPDASTAPPCCARFAVRGARGVVAGVRCQAQASDMDGPYMRLCVELARMAAGHTSPNPMVCCVIVRDSRVVGEGFHPKASQPHAEVFALRDAGDLAENATAYVRLEPCNHYGRTPPCTEAFINAKVKDVVVGMTDPYPIVAFKGIERLKSAWIDVRLCAEEEASCRKLNEAYIHRMLTGKAFATFSTMCNVSDDLSAT</sequence>
<keyword evidence="4" id="KW-1185">Reference proteome</keyword>
<dbReference type="GO" id="GO:0009231">
    <property type="term" value="P:riboflavin biosynthetic process"/>
    <property type="evidence" value="ECO:0007669"/>
    <property type="project" value="UniProtKB-UniPathway"/>
</dbReference>
<feature type="domain" description="CMP/dCMP-type deaminase" evidence="2">
    <location>
        <begin position="47"/>
        <end position="169"/>
    </location>
</feature>
<evidence type="ECO:0000259" key="2">
    <source>
        <dbReference type="PROSITE" id="PS51747"/>
    </source>
</evidence>
<dbReference type="Pfam" id="PF00383">
    <property type="entry name" value="dCMP_cyt_deam_1"/>
    <property type="match status" value="1"/>
</dbReference>
<dbReference type="InterPro" id="IPR016193">
    <property type="entry name" value="Cytidine_deaminase-like"/>
</dbReference>
<dbReference type="Proteomes" id="UP000479710">
    <property type="component" value="Unassembled WGS sequence"/>
</dbReference>
<dbReference type="InterPro" id="IPR004794">
    <property type="entry name" value="Eubact_RibD"/>
</dbReference>
<accession>A0A6G1F2B4</accession>
<evidence type="ECO:0000256" key="1">
    <source>
        <dbReference type="ARBA" id="ARBA00005104"/>
    </source>
</evidence>
<dbReference type="EMBL" id="SPHZ02000002">
    <property type="protein sequence ID" value="KAF0931030.1"/>
    <property type="molecule type" value="Genomic_DNA"/>
</dbReference>
<name>A0A6G1F2B4_9ORYZ</name>
<gene>
    <name evidence="3" type="ORF">E2562_039515</name>
</gene>
<comment type="caution">
    <text evidence="3">The sequence shown here is derived from an EMBL/GenBank/DDBJ whole genome shotgun (WGS) entry which is preliminary data.</text>
</comment>
<protein>
    <recommendedName>
        <fullName evidence="2">CMP/dCMP-type deaminase domain-containing protein</fullName>
    </recommendedName>
</protein>
<reference evidence="3 4" key="1">
    <citation type="submission" date="2019-11" db="EMBL/GenBank/DDBJ databases">
        <title>Whole genome sequence of Oryza granulata.</title>
        <authorList>
            <person name="Li W."/>
        </authorList>
    </citation>
    <scope>NUCLEOTIDE SEQUENCE [LARGE SCALE GENOMIC DNA]</scope>
    <source>
        <strain evidence="4">cv. Menghai</strain>
        <tissue evidence="3">Leaf</tissue>
    </source>
</reference>
<dbReference type="InterPro" id="IPR002125">
    <property type="entry name" value="CMP_dCMP_dom"/>
</dbReference>
<comment type="pathway">
    <text evidence="1">Cofactor biosynthesis; riboflavin biosynthesis.</text>
</comment>
<dbReference type="AlphaFoldDB" id="A0A6G1F2B4"/>